<evidence type="ECO:0000256" key="1">
    <source>
        <dbReference type="SAM" id="SignalP"/>
    </source>
</evidence>
<keyword evidence="1" id="KW-0732">Signal</keyword>
<name>A0A172U1E4_9BACT</name>
<dbReference type="Pfam" id="PF13576">
    <property type="entry name" value="Pentapeptide_3"/>
    <property type="match status" value="2"/>
</dbReference>
<dbReference type="Proteomes" id="UP000077177">
    <property type="component" value="Chromosome"/>
</dbReference>
<sequence>MKQRFLLAAGFLLLNGFAFAQTQVKAEDVVAKINRGEAVSYQNARISGDLDLTHLAKQTIEFQDKARKSDTIFVNTVNVPVRFTNCTFSGKVIGYFNPDNGKEQENYKVSKIYNTNFDKDVTFTNCTFEKETNFKYSEFKGKTSFSGSQFKDMAFFKYTEFTTAPDFSKAKFDDLSFKYVKFPSGVSFAGARFTGDTDFKYAEFAKGADFQKAQFDSYANFKYAKLNNPYLKGAMFNRSGDFKYTTVNNKNVVLTTLADNSRLQ</sequence>
<evidence type="ECO:0000313" key="3">
    <source>
        <dbReference type="Proteomes" id="UP000077177"/>
    </source>
</evidence>
<dbReference type="AlphaFoldDB" id="A0A172U1E4"/>
<dbReference type="KEGG" id="fla:SY85_24520"/>
<dbReference type="STRING" id="1492898.SY85_24520"/>
<evidence type="ECO:0000313" key="2">
    <source>
        <dbReference type="EMBL" id="ANE53165.1"/>
    </source>
</evidence>
<dbReference type="OrthoDB" id="1123130at2"/>
<dbReference type="EMBL" id="CP011390">
    <property type="protein sequence ID" value="ANE53165.1"/>
    <property type="molecule type" value="Genomic_DNA"/>
</dbReference>
<evidence type="ECO:0008006" key="4">
    <source>
        <dbReference type="Google" id="ProtNLM"/>
    </source>
</evidence>
<reference evidence="3" key="1">
    <citation type="submission" date="2015-01" db="EMBL/GenBank/DDBJ databases">
        <title>Flavisolibacter sp./LCS9/ whole genome sequencing.</title>
        <authorList>
            <person name="Kim M.K."/>
            <person name="Srinivasan S."/>
            <person name="Lee J.-J."/>
        </authorList>
    </citation>
    <scope>NUCLEOTIDE SEQUENCE [LARGE SCALE GENOMIC DNA]</scope>
    <source>
        <strain evidence="3">LCS9</strain>
    </source>
</reference>
<gene>
    <name evidence="2" type="ORF">SY85_24520</name>
</gene>
<dbReference type="RefSeq" id="WP_066408958.1">
    <property type="nucleotide sequence ID" value="NZ_CP011390.1"/>
</dbReference>
<protein>
    <recommendedName>
        <fullName evidence="4">Pentapeptide repeat-containing protein</fullName>
    </recommendedName>
</protein>
<accession>A0A172U1E4</accession>
<keyword evidence="3" id="KW-1185">Reference proteome</keyword>
<proteinExistence type="predicted"/>
<dbReference type="InterPro" id="IPR001646">
    <property type="entry name" value="5peptide_repeat"/>
</dbReference>
<dbReference type="Gene3D" id="2.160.20.80">
    <property type="entry name" value="E3 ubiquitin-protein ligase SopA"/>
    <property type="match status" value="1"/>
</dbReference>
<organism evidence="2 3">
    <name type="scientific">Flavisolibacter tropicus</name>
    <dbReference type="NCBI Taxonomy" id="1492898"/>
    <lineage>
        <taxon>Bacteria</taxon>
        <taxon>Pseudomonadati</taxon>
        <taxon>Bacteroidota</taxon>
        <taxon>Chitinophagia</taxon>
        <taxon>Chitinophagales</taxon>
        <taxon>Chitinophagaceae</taxon>
        <taxon>Flavisolibacter</taxon>
    </lineage>
</organism>
<feature type="chain" id="PRO_5008001553" description="Pentapeptide repeat-containing protein" evidence="1">
    <location>
        <begin position="21"/>
        <end position="264"/>
    </location>
</feature>
<feature type="signal peptide" evidence="1">
    <location>
        <begin position="1"/>
        <end position="20"/>
    </location>
</feature>
<reference evidence="2 3" key="2">
    <citation type="journal article" date="2016" name="Int. J. Syst. Evol. Microbiol.">
        <title>Flavisolibacter tropicus sp. nov., isolated from tropical soil.</title>
        <authorList>
            <person name="Lee J.J."/>
            <person name="Kang M.S."/>
            <person name="Kim G.S."/>
            <person name="Lee C.S."/>
            <person name="Lim S."/>
            <person name="Lee J."/>
            <person name="Roh S.H."/>
            <person name="Kang H."/>
            <person name="Ha J.M."/>
            <person name="Bae S."/>
            <person name="Jung H.Y."/>
            <person name="Kim M.K."/>
        </authorList>
    </citation>
    <scope>NUCLEOTIDE SEQUENCE [LARGE SCALE GENOMIC DNA]</scope>
    <source>
        <strain evidence="2 3">LCS9</strain>
    </source>
</reference>
<dbReference type="SUPFAM" id="SSF141571">
    <property type="entry name" value="Pentapeptide repeat-like"/>
    <property type="match status" value="1"/>
</dbReference>